<organism evidence="2 3">
    <name type="scientific">Fusarium xylarioides</name>
    <dbReference type="NCBI Taxonomy" id="221167"/>
    <lineage>
        <taxon>Eukaryota</taxon>
        <taxon>Fungi</taxon>
        <taxon>Dikarya</taxon>
        <taxon>Ascomycota</taxon>
        <taxon>Pezizomycotina</taxon>
        <taxon>Sordariomycetes</taxon>
        <taxon>Hypocreomycetidae</taxon>
        <taxon>Hypocreales</taxon>
        <taxon>Nectriaceae</taxon>
        <taxon>Fusarium</taxon>
        <taxon>Fusarium fujikuroi species complex</taxon>
    </lineage>
</organism>
<evidence type="ECO:0000313" key="2">
    <source>
        <dbReference type="EMBL" id="KAG5766220.1"/>
    </source>
</evidence>
<accession>A0A9P7HVB3</accession>
<dbReference type="GO" id="GO:0003677">
    <property type="term" value="F:DNA binding"/>
    <property type="evidence" value="ECO:0007669"/>
    <property type="project" value="InterPro"/>
</dbReference>
<protein>
    <recommendedName>
        <fullName evidence="1">Transposase Tc1-like domain-containing protein</fullName>
    </recommendedName>
</protein>
<dbReference type="Gene3D" id="3.30.420.10">
    <property type="entry name" value="Ribonuclease H-like superfamily/Ribonuclease H"/>
    <property type="match status" value="1"/>
</dbReference>
<dbReference type="EMBL" id="JADFTT010000166">
    <property type="protein sequence ID" value="KAG5766220.1"/>
    <property type="molecule type" value="Genomic_DNA"/>
</dbReference>
<feature type="domain" description="Transposase Tc1-like" evidence="1">
    <location>
        <begin position="85"/>
        <end position="156"/>
    </location>
</feature>
<dbReference type="InterPro" id="IPR002492">
    <property type="entry name" value="Transposase_Tc1-like"/>
</dbReference>
<gene>
    <name evidence="2" type="ORF">H9Q72_005696</name>
</gene>
<dbReference type="OrthoDB" id="5415741at2759"/>
<name>A0A9P7HVB3_9HYPO</name>
<dbReference type="GO" id="GO:0006313">
    <property type="term" value="P:DNA transposition"/>
    <property type="evidence" value="ECO:0007669"/>
    <property type="project" value="InterPro"/>
</dbReference>
<dbReference type="Proteomes" id="UP000750502">
    <property type="component" value="Unassembled WGS sequence"/>
</dbReference>
<sequence>MTPNTDIATRAFVVSLKAPCSGKSSAEVSEISGLSIRQVNRIYARAIDRGFDPNVRPLILKDEYLKDKPRSGRPTKATEETKELVIGKVQRDRFGREKTCADLAAELRDAGVEILAISVYRMLVSSGFKKTKLMRKPGLTKSMKAERLAWCIAHRDWTLENWNCIRERWKGAMEFMFWGSFSYDKKGPCYCWAPETKKEKADSVLILEELNRELELKKKEEWELTTAMRRVGLRNLPGKKPAWKWNEKNGKLVRKEGKGGIDWWRYQQKILILKLLPFAQLCEEERPGTVVQEDKAPAHSHHAQQKVFNLAGV</sequence>
<evidence type="ECO:0000313" key="3">
    <source>
        <dbReference type="Proteomes" id="UP000750502"/>
    </source>
</evidence>
<comment type="caution">
    <text evidence="2">The sequence shown here is derived from an EMBL/GenBank/DDBJ whole genome shotgun (WGS) entry which is preliminary data.</text>
</comment>
<dbReference type="Pfam" id="PF01498">
    <property type="entry name" value="HTH_Tnp_Tc3_2"/>
    <property type="match status" value="1"/>
</dbReference>
<reference evidence="2" key="2">
    <citation type="submission" date="2020-10" db="EMBL/GenBank/DDBJ databases">
        <authorList>
            <person name="Peck L.D."/>
            <person name="Nowell R.W."/>
            <person name="Flood J."/>
            <person name="Ryan M.J."/>
            <person name="Barraclough T.G."/>
        </authorList>
    </citation>
    <scope>NUCLEOTIDE SEQUENCE</scope>
    <source>
        <strain evidence="2">IMI 127659i</strain>
    </source>
</reference>
<keyword evidence="3" id="KW-1185">Reference proteome</keyword>
<dbReference type="InterPro" id="IPR036397">
    <property type="entry name" value="RNaseH_sf"/>
</dbReference>
<dbReference type="AlphaFoldDB" id="A0A9P7HVB3"/>
<evidence type="ECO:0000259" key="1">
    <source>
        <dbReference type="Pfam" id="PF01498"/>
    </source>
</evidence>
<proteinExistence type="predicted"/>
<reference evidence="2" key="1">
    <citation type="journal article" date="2020" name="bioRxiv">
        <title>Historical genomics reveals the evolutionary mechanisms behind multiple outbreaks of the host-specific coffee wilt pathogen Fusarium xylarioides.</title>
        <authorList>
            <person name="Peck D."/>
            <person name="Nowell R.W."/>
            <person name="Flood J."/>
            <person name="Ryan M.J."/>
            <person name="Barraclough T.G."/>
        </authorList>
    </citation>
    <scope>NUCLEOTIDE SEQUENCE</scope>
    <source>
        <strain evidence="2">IMI 127659i</strain>
    </source>
</reference>
<dbReference type="GO" id="GO:0015074">
    <property type="term" value="P:DNA integration"/>
    <property type="evidence" value="ECO:0007669"/>
    <property type="project" value="InterPro"/>
</dbReference>